<dbReference type="OrthoDB" id="3532720at2"/>
<dbReference type="GO" id="GO:0003677">
    <property type="term" value="F:DNA binding"/>
    <property type="evidence" value="ECO:0007669"/>
    <property type="project" value="UniProtKB-KW"/>
</dbReference>
<evidence type="ECO:0000313" key="5">
    <source>
        <dbReference type="EMBL" id="OPC84220.1"/>
    </source>
</evidence>
<evidence type="ECO:0000256" key="3">
    <source>
        <dbReference type="ARBA" id="ARBA00023163"/>
    </source>
</evidence>
<organism evidence="5 6">
    <name type="scientific">Embleya scabrispora</name>
    <dbReference type="NCBI Taxonomy" id="159449"/>
    <lineage>
        <taxon>Bacteria</taxon>
        <taxon>Bacillati</taxon>
        <taxon>Actinomycetota</taxon>
        <taxon>Actinomycetes</taxon>
        <taxon>Kitasatosporales</taxon>
        <taxon>Streptomycetaceae</taxon>
        <taxon>Embleya</taxon>
    </lineage>
</organism>
<evidence type="ECO:0000313" key="6">
    <source>
        <dbReference type="Proteomes" id="UP000190037"/>
    </source>
</evidence>
<dbReference type="RefSeq" id="WP_078978514.1">
    <property type="nucleotide sequence ID" value="NZ_MWQN01000001.1"/>
</dbReference>
<feature type="domain" description="HTH gntR-type" evidence="4">
    <location>
        <begin position="7"/>
        <end position="74"/>
    </location>
</feature>
<gene>
    <name evidence="5" type="ORF">B4N89_27765</name>
</gene>
<dbReference type="Gene3D" id="1.10.10.10">
    <property type="entry name" value="Winged helix-like DNA-binding domain superfamily/Winged helix DNA-binding domain"/>
    <property type="match status" value="2"/>
</dbReference>
<evidence type="ECO:0000256" key="2">
    <source>
        <dbReference type="ARBA" id="ARBA00023125"/>
    </source>
</evidence>
<keyword evidence="3" id="KW-0804">Transcription</keyword>
<dbReference type="InterPro" id="IPR036390">
    <property type="entry name" value="WH_DNA-bd_sf"/>
</dbReference>
<keyword evidence="6" id="KW-1185">Reference proteome</keyword>
<sequence>MSDPSPRGTYLVIADVLRRELEEAQPAGDALLSESGIQERFGVARTTARRALTVLAREKLITPVKGIGWKPRDPADTGATPLPERILADLVDAVRREELAVGDPIRSEAELSAAFEASRGRVRQALAVLEGRGIVTAVPGKARRLAALPDPTGDTDGAPD</sequence>
<feature type="domain" description="HTH gntR-type" evidence="4">
    <location>
        <begin position="80"/>
        <end position="148"/>
    </location>
</feature>
<dbReference type="InterPro" id="IPR036388">
    <property type="entry name" value="WH-like_DNA-bd_sf"/>
</dbReference>
<dbReference type="GO" id="GO:0003700">
    <property type="term" value="F:DNA-binding transcription factor activity"/>
    <property type="evidence" value="ECO:0007669"/>
    <property type="project" value="InterPro"/>
</dbReference>
<dbReference type="SUPFAM" id="SSF46785">
    <property type="entry name" value="Winged helix' DNA-binding domain"/>
    <property type="match status" value="2"/>
</dbReference>
<dbReference type="GO" id="GO:0045892">
    <property type="term" value="P:negative regulation of DNA-templated transcription"/>
    <property type="evidence" value="ECO:0007669"/>
    <property type="project" value="TreeGrafter"/>
</dbReference>
<dbReference type="PROSITE" id="PS50949">
    <property type="entry name" value="HTH_GNTR"/>
    <property type="match status" value="2"/>
</dbReference>
<dbReference type="PANTHER" id="PTHR44846:SF1">
    <property type="entry name" value="MANNOSYL-D-GLYCERATE TRANSPORT_METABOLISM SYSTEM REPRESSOR MNGR-RELATED"/>
    <property type="match status" value="1"/>
</dbReference>
<dbReference type="AlphaFoldDB" id="A0A1T3P5R8"/>
<protein>
    <recommendedName>
        <fullName evidence="4">HTH gntR-type domain-containing protein</fullName>
    </recommendedName>
</protein>
<evidence type="ECO:0000256" key="1">
    <source>
        <dbReference type="ARBA" id="ARBA00023015"/>
    </source>
</evidence>
<dbReference type="PANTHER" id="PTHR44846">
    <property type="entry name" value="MANNOSYL-D-GLYCERATE TRANSPORT/METABOLISM SYSTEM REPRESSOR MNGR-RELATED"/>
    <property type="match status" value="1"/>
</dbReference>
<name>A0A1T3P5R8_9ACTN</name>
<dbReference type="STRING" id="159449.B4N89_27765"/>
<accession>A0A1T3P5R8</accession>
<dbReference type="PRINTS" id="PR00035">
    <property type="entry name" value="HTHGNTR"/>
</dbReference>
<comment type="caution">
    <text evidence="5">The sequence shown here is derived from an EMBL/GenBank/DDBJ whole genome shotgun (WGS) entry which is preliminary data.</text>
</comment>
<dbReference type="InterPro" id="IPR000524">
    <property type="entry name" value="Tscrpt_reg_HTH_GntR"/>
</dbReference>
<evidence type="ECO:0000259" key="4">
    <source>
        <dbReference type="PROSITE" id="PS50949"/>
    </source>
</evidence>
<dbReference type="Proteomes" id="UP000190037">
    <property type="component" value="Unassembled WGS sequence"/>
</dbReference>
<proteinExistence type="predicted"/>
<reference evidence="5 6" key="1">
    <citation type="submission" date="2017-03" db="EMBL/GenBank/DDBJ databases">
        <title>Draft genome sequence of Streptomyces scabrisporus NF3, endophyte isolated from Amphipterygium adstringens.</title>
        <authorList>
            <person name="Vazquez M."/>
            <person name="Ceapa C.D."/>
            <person name="Rodriguez Luna D."/>
            <person name="Sanchez Esquivel S."/>
        </authorList>
    </citation>
    <scope>NUCLEOTIDE SEQUENCE [LARGE SCALE GENOMIC DNA]</scope>
    <source>
        <strain evidence="5 6">NF3</strain>
    </source>
</reference>
<dbReference type="SMART" id="SM00345">
    <property type="entry name" value="HTH_GNTR"/>
    <property type="match status" value="2"/>
</dbReference>
<dbReference type="Pfam" id="PF00392">
    <property type="entry name" value="GntR"/>
    <property type="match status" value="2"/>
</dbReference>
<keyword evidence="2" id="KW-0238">DNA-binding</keyword>
<dbReference type="CDD" id="cd07377">
    <property type="entry name" value="WHTH_GntR"/>
    <property type="match status" value="1"/>
</dbReference>
<dbReference type="InterPro" id="IPR050679">
    <property type="entry name" value="Bact_HTH_transcr_reg"/>
</dbReference>
<keyword evidence="1" id="KW-0805">Transcription regulation</keyword>
<dbReference type="EMBL" id="MWQN01000001">
    <property type="protein sequence ID" value="OPC84220.1"/>
    <property type="molecule type" value="Genomic_DNA"/>
</dbReference>